<protein>
    <submittedName>
        <fullName evidence="2">Uncharacterized protein</fullName>
    </submittedName>
</protein>
<evidence type="ECO:0000313" key="2">
    <source>
        <dbReference type="EMBL" id="GAO49389.1"/>
    </source>
</evidence>
<accession>A0A0E9NHS8</accession>
<reference evidence="2 3" key="2">
    <citation type="journal article" date="2014" name="J. Gen. Appl. Microbiol.">
        <title>The early diverging ascomycetous budding yeast Saitoella complicata has three histone deacetylases belonging to the Clr6, Hos2, and Rpd3 lineages.</title>
        <authorList>
            <person name="Nishida H."/>
            <person name="Matsumoto T."/>
            <person name="Kondo S."/>
            <person name="Hamamoto M."/>
            <person name="Yoshikawa H."/>
        </authorList>
    </citation>
    <scope>NUCLEOTIDE SEQUENCE [LARGE SCALE GENOMIC DNA]</scope>
    <source>
        <strain evidence="2 3">NRRL Y-17804</strain>
    </source>
</reference>
<reference evidence="2 3" key="1">
    <citation type="journal article" date="2011" name="J. Gen. Appl. Microbiol.">
        <title>Draft genome sequencing of the enigmatic yeast Saitoella complicata.</title>
        <authorList>
            <person name="Nishida H."/>
            <person name="Hamamoto M."/>
            <person name="Sugiyama J."/>
        </authorList>
    </citation>
    <scope>NUCLEOTIDE SEQUENCE [LARGE SCALE GENOMIC DNA]</scope>
    <source>
        <strain evidence="2 3">NRRL Y-17804</strain>
    </source>
</reference>
<comment type="caution">
    <text evidence="2">The sequence shown here is derived from an EMBL/GenBank/DDBJ whole genome shotgun (WGS) entry which is preliminary data.</text>
</comment>
<proteinExistence type="predicted"/>
<dbReference type="EMBL" id="BACD03000022">
    <property type="protein sequence ID" value="GAO49389.1"/>
    <property type="molecule type" value="Genomic_DNA"/>
</dbReference>
<gene>
    <name evidence="2" type="ORF">G7K_3539-t1</name>
</gene>
<reference evidence="2 3" key="3">
    <citation type="journal article" date="2015" name="Genome Announc.">
        <title>Draft Genome Sequence of the Archiascomycetous Yeast Saitoella complicata.</title>
        <authorList>
            <person name="Yamauchi K."/>
            <person name="Kondo S."/>
            <person name="Hamamoto M."/>
            <person name="Takahashi Y."/>
            <person name="Ogura Y."/>
            <person name="Hayashi T."/>
            <person name="Nishida H."/>
        </authorList>
    </citation>
    <scope>NUCLEOTIDE SEQUENCE [LARGE SCALE GENOMIC DNA]</scope>
    <source>
        <strain evidence="2 3">NRRL Y-17804</strain>
    </source>
</reference>
<dbReference type="Proteomes" id="UP000033140">
    <property type="component" value="Unassembled WGS sequence"/>
</dbReference>
<name>A0A0E9NHS8_SAICN</name>
<evidence type="ECO:0000313" key="3">
    <source>
        <dbReference type="Proteomes" id="UP000033140"/>
    </source>
</evidence>
<evidence type="ECO:0000256" key="1">
    <source>
        <dbReference type="SAM" id="MobiDB-lite"/>
    </source>
</evidence>
<organism evidence="2 3">
    <name type="scientific">Saitoella complicata (strain BCRC 22490 / CBS 7301 / JCM 7358 / NBRC 10748 / NRRL Y-17804)</name>
    <dbReference type="NCBI Taxonomy" id="698492"/>
    <lineage>
        <taxon>Eukaryota</taxon>
        <taxon>Fungi</taxon>
        <taxon>Dikarya</taxon>
        <taxon>Ascomycota</taxon>
        <taxon>Taphrinomycotina</taxon>
        <taxon>Taphrinomycotina incertae sedis</taxon>
        <taxon>Saitoella</taxon>
    </lineage>
</organism>
<sequence>MRMQSPLPNSSTIRPLSIVFSARILSHASYATSAPSVPPAQALNNDVLPSLDRPIGIEIMPHVGDQLVGTEKDSRAWKERTRDKLDNNKIL</sequence>
<feature type="region of interest" description="Disordered" evidence="1">
    <location>
        <begin position="71"/>
        <end position="91"/>
    </location>
</feature>
<dbReference type="AlphaFoldDB" id="A0A0E9NHS8"/>
<keyword evidence="3" id="KW-1185">Reference proteome</keyword>